<dbReference type="PANTHER" id="PTHR31126">
    <property type="entry name" value="TYROSINE-PROTEIN PHOSPHATASE"/>
    <property type="match status" value="1"/>
</dbReference>
<dbReference type="SUPFAM" id="SSF52799">
    <property type="entry name" value="(Phosphotyrosine protein) phosphatases II"/>
    <property type="match status" value="1"/>
</dbReference>
<comment type="similarity">
    <text evidence="1">Belongs to the protein-tyrosine phosphatase family.</text>
</comment>
<organism evidence="3">
    <name type="scientific">uncultured bacterium CSLD10</name>
    <dbReference type="NCBI Taxonomy" id="1091573"/>
    <lineage>
        <taxon>Bacteria</taxon>
        <taxon>environmental samples</taxon>
    </lineage>
</organism>
<dbReference type="AlphaFoldDB" id="G4WVW4"/>
<feature type="domain" description="Tyrosine specific protein phosphatases" evidence="2">
    <location>
        <begin position="121"/>
        <end position="188"/>
    </location>
</feature>
<accession>G4WVW4</accession>
<dbReference type="PROSITE" id="PS00383">
    <property type="entry name" value="TYR_PHOSPHATASE_1"/>
    <property type="match status" value="1"/>
</dbReference>
<protein>
    <recommendedName>
        <fullName evidence="2">Tyrosine specific protein phosphatases domain-containing protein</fullName>
    </recommendedName>
</protein>
<sequence length="215" mass="23839">MHPWWLPDEYGYPTGSEMQSLQFLRRHAAIFCLTASLTAASAWAGSQNENIANFQKVDEHVYRGAQPTDSGFRDLAQLGIKTVVDLRDIGEHSQADEQKVVTDLGMRYVSIPMHGMSTPKDDQVAAVEALFNDTASGPVFVHCKRGADRTGMVIAVYRISHDQWDNKKALSEAKSNGMSFFERAIQHYVMDYRPAVTLAAGGDSALRSTDTRAVR</sequence>
<dbReference type="InterPro" id="IPR029021">
    <property type="entry name" value="Prot-tyrosine_phosphatase-like"/>
</dbReference>
<evidence type="ECO:0000256" key="1">
    <source>
        <dbReference type="ARBA" id="ARBA00009580"/>
    </source>
</evidence>
<evidence type="ECO:0000313" key="3">
    <source>
        <dbReference type="EMBL" id="AEQ20566.1"/>
    </source>
</evidence>
<dbReference type="EMBL" id="JF429415">
    <property type="protein sequence ID" value="AEQ20566.1"/>
    <property type="molecule type" value="Genomic_DNA"/>
</dbReference>
<dbReference type="InterPro" id="IPR000387">
    <property type="entry name" value="Tyr_Pase_dom"/>
</dbReference>
<dbReference type="PANTHER" id="PTHR31126:SF72">
    <property type="entry name" value="DUAL SPECIFICITY PROTEIN PHOSPHATASE TPBA"/>
    <property type="match status" value="1"/>
</dbReference>
<dbReference type="InterPro" id="IPR016130">
    <property type="entry name" value="Tyr_Pase_AS"/>
</dbReference>
<evidence type="ECO:0000259" key="2">
    <source>
        <dbReference type="PROSITE" id="PS50056"/>
    </source>
</evidence>
<dbReference type="GO" id="GO:0016791">
    <property type="term" value="F:phosphatase activity"/>
    <property type="evidence" value="ECO:0007669"/>
    <property type="project" value="TreeGrafter"/>
</dbReference>
<dbReference type="PROSITE" id="PS50056">
    <property type="entry name" value="TYR_PHOSPHATASE_2"/>
    <property type="match status" value="1"/>
</dbReference>
<dbReference type="InterPro" id="IPR055214">
    <property type="entry name" value="PTP-NADK"/>
</dbReference>
<dbReference type="Gene3D" id="3.90.190.10">
    <property type="entry name" value="Protein tyrosine phosphatase superfamily"/>
    <property type="match status" value="1"/>
</dbReference>
<reference evidence="3" key="2">
    <citation type="journal article" date="2011" name="J. Bacteriol.">
        <title>Long-chain N-acyl amino acid synthases are linked to the putative PEP-CTERM/exosortase protein-sorting system in Gram-negative bacteria.</title>
        <authorList>
            <person name="Craig J.W."/>
            <person name="Cherry M.A."/>
            <person name="Brady S.F."/>
        </authorList>
    </citation>
    <scope>NUCLEOTIDE SEQUENCE</scope>
</reference>
<proteinExistence type="inferred from homology"/>
<reference evidence="3" key="1">
    <citation type="journal article" date="2004" name="Appl. Environ. Microbiol.">
        <title>Long-chain N-acyltyrosine synthases from environmental DNA.</title>
        <authorList>
            <person name="Brady S.F."/>
            <person name="Chao C.J."/>
            <person name="Clardy J."/>
        </authorList>
    </citation>
    <scope>NUCLEOTIDE SEQUENCE</scope>
</reference>
<dbReference type="Pfam" id="PF22741">
    <property type="entry name" value="PTP-NADK"/>
    <property type="match status" value="1"/>
</dbReference>
<name>G4WVW4_9BACT</name>